<proteinExistence type="predicted"/>
<name>A0A3M7QTQ2_BRAPC</name>
<dbReference type="EMBL" id="REGN01005169">
    <property type="protein sequence ID" value="RNA14494.1"/>
    <property type="molecule type" value="Genomic_DNA"/>
</dbReference>
<evidence type="ECO:0000313" key="1">
    <source>
        <dbReference type="EMBL" id="RNA14494.1"/>
    </source>
</evidence>
<sequence>MIIFSDYSQLPDNYYLKLYSTDLFLWFYQNLREFTKILMIYTGDLIKVFYEKLIAENDFQNLVEQICDVPSVSNKILEQNKFDMFLNYEFDLDREQKLKTIVSEYDVLNIDLFLYGIIGLLDDQLNSIIIQIDDFDIFFSTFLPFDKKIILYFER</sequence>
<evidence type="ECO:0000313" key="2">
    <source>
        <dbReference type="Proteomes" id="UP000276133"/>
    </source>
</evidence>
<dbReference type="Proteomes" id="UP000276133">
    <property type="component" value="Unassembled WGS sequence"/>
</dbReference>
<gene>
    <name evidence="1" type="ORF">BpHYR1_033020</name>
</gene>
<reference evidence="1 2" key="1">
    <citation type="journal article" date="2018" name="Sci. Rep.">
        <title>Genomic signatures of local adaptation to the degree of environmental predictability in rotifers.</title>
        <authorList>
            <person name="Franch-Gras L."/>
            <person name="Hahn C."/>
            <person name="Garcia-Roger E.M."/>
            <person name="Carmona M.J."/>
            <person name="Serra M."/>
            <person name="Gomez A."/>
        </authorList>
    </citation>
    <scope>NUCLEOTIDE SEQUENCE [LARGE SCALE GENOMIC DNA]</scope>
    <source>
        <strain evidence="1">HYR1</strain>
    </source>
</reference>
<keyword evidence="2" id="KW-1185">Reference proteome</keyword>
<accession>A0A3M7QTQ2</accession>
<dbReference type="AlphaFoldDB" id="A0A3M7QTQ2"/>
<comment type="caution">
    <text evidence="1">The sequence shown here is derived from an EMBL/GenBank/DDBJ whole genome shotgun (WGS) entry which is preliminary data.</text>
</comment>
<protein>
    <submittedName>
        <fullName evidence="1">Uncharacterized protein</fullName>
    </submittedName>
</protein>
<organism evidence="1 2">
    <name type="scientific">Brachionus plicatilis</name>
    <name type="common">Marine rotifer</name>
    <name type="synonym">Brachionus muelleri</name>
    <dbReference type="NCBI Taxonomy" id="10195"/>
    <lineage>
        <taxon>Eukaryota</taxon>
        <taxon>Metazoa</taxon>
        <taxon>Spiralia</taxon>
        <taxon>Gnathifera</taxon>
        <taxon>Rotifera</taxon>
        <taxon>Eurotatoria</taxon>
        <taxon>Monogononta</taxon>
        <taxon>Pseudotrocha</taxon>
        <taxon>Ploima</taxon>
        <taxon>Brachionidae</taxon>
        <taxon>Brachionus</taxon>
    </lineage>
</organism>